<keyword evidence="3" id="KW-1185">Reference proteome</keyword>
<evidence type="ECO:0000313" key="3">
    <source>
        <dbReference type="Proteomes" id="UP001634747"/>
    </source>
</evidence>
<organism evidence="2 3">
    <name type="scientific">Terriglobus aquaticus</name>
    <dbReference type="NCBI Taxonomy" id="940139"/>
    <lineage>
        <taxon>Bacteria</taxon>
        <taxon>Pseudomonadati</taxon>
        <taxon>Acidobacteriota</taxon>
        <taxon>Terriglobia</taxon>
        <taxon>Terriglobales</taxon>
        <taxon>Acidobacteriaceae</taxon>
        <taxon>Terriglobus</taxon>
    </lineage>
</organism>
<feature type="region of interest" description="Disordered" evidence="1">
    <location>
        <begin position="1"/>
        <end position="20"/>
    </location>
</feature>
<evidence type="ECO:0000256" key="1">
    <source>
        <dbReference type="SAM" id="MobiDB-lite"/>
    </source>
</evidence>
<sequence length="56" mass="6305">MTTANLEQAKSSLESHQTSFNDIVKQPNTLERNVVLAEHRSEIGRLQKLIAKSTKL</sequence>
<evidence type="ECO:0000313" key="2">
    <source>
        <dbReference type="EMBL" id="MFN2976991.1"/>
    </source>
</evidence>
<protein>
    <submittedName>
        <fullName evidence="2">Uncharacterized protein</fullName>
    </submittedName>
</protein>
<gene>
    <name evidence="2" type="ORF">ACK2TP_14565</name>
</gene>
<reference evidence="2 3" key="1">
    <citation type="submission" date="2024-12" db="EMBL/GenBank/DDBJ databases">
        <authorList>
            <person name="Lee Y."/>
        </authorList>
    </citation>
    <scope>NUCLEOTIDE SEQUENCE [LARGE SCALE GENOMIC DNA]</scope>
    <source>
        <strain evidence="2 3">03SUJ4</strain>
    </source>
</reference>
<dbReference type="RefSeq" id="WP_263414832.1">
    <property type="nucleotide sequence ID" value="NZ_BAABBH010000001.1"/>
</dbReference>
<dbReference type="Proteomes" id="UP001634747">
    <property type="component" value="Unassembled WGS sequence"/>
</dbReference>
<name>A0ABW9KPW6_9BACT</name>
<proteinExistence type="predicted"/>
<comment type="caution">
    <text evidence="2">The sequence shown here is derived from an EMBL/GenBank/DDBJ whole genome shotgun (WGS) entry which is preliminary data.</text>
</comment>
<accession>A0ABW9KPW6</accession>
<dbReference type="EMBL" id="JBJYXY010000001">
    <property type="protein sequence ID" value="MFN2976991.1"/>
    <property type="molecule type" value="Genomic_DNA"/>
</dbReference>